<dbReference type="EMBL" id="BFAD01000002">
    <property type="protein sequence ID" value="GBE80057.1"/>
    <property type="molecule type" value="Genomic_DNA"/>
</dbReference>
<dbReference type="AlphaFoldDB" id="A0A401GD16"/>
<keyword evidence="2" id="KW-1185">Reference proteome</keyword>
<reference evidence="1 2" key="1">
    <citation type="journal article" date="2018" name="Sci. Rep.">
        <title>Genome sequence of the cauliflower mushroom Sparassis crispa (Hanabiratake) and its association with beneficial usage.</title>
        <authorList>
            <person name="Kiyama R."/>
            <person name="Furutani Y."/>
            <person name="Kawaguchi K."/>
            <person name="Nakanishi T."/>
        </authorList>
    </citation>
    <scope>NUCLEOTIDE SEQUENCE [LARGE SCALE GENOMIC DNA]</scope>
</reference>
<dbReference type="GeneID" id="38776974"/>
<organism evidence="1 2">
    <name type="scientific">Sparassis crispa</name>
    <dbReference type="NCBI Taxonomy" id="139825"/>
    <lineage>
        <taxon>Eukaryota</taxon>
        <taxon>Fungi</taxon>
        <taxon>Dikarya</taxon>
        <taxon>Basidiomycota</taxon>
        <taxon>Agaricomycotina</taxon>
        <taxon>Agaricomycetes</taxon>
        <taxon>Polyporales</taxon>
        <taxon>Sparassidaceae</taxon>
        <taxon>Sparassis</taxon>
    </lineage>
</organism>
<dbReference type="InParanoid" id="A0A401GD16"/>
<proteinExistence type="predicted"/>
<evidence type="ECO:0000313" key="1">
    <source>
        <dbReference type="EMBL" id="GBE80057.1"/>
    </source>
</evidence>
<sequence>MSTTVAKEFSEVLKLASDGSKYRIWLGRVERAAGACKAEHLLKGAADPALAAELKLNKQMLNTITAKFPDSLFKKYLNFIEVHSVMSGLKVEFETSTAASEAWTEAKLFSLHCTDECKVRQHLDQLAELKDKLSEMNVQIEDRTYINAITTSIPRSFAPTVTAIATAVDIYNSTLAAGATARVVKSMEIIKALRTEADSRAVLKSTDKSTTAGAAVMSGRGGG</sequence>
<gene>
    <name evidence="1" type="ORF">SCP_0212600</name>
</gene>
<protein>
    <submittedName>
        <fullName evidence="1">Uncharacterized protein</fullName>
    </submittedName>
</protein>
<comment type="caution">
    <text evidence="1">The sequence shown here is derived from an EMBL/GenBank/DDBJ whole genome shotgun (WGS) entry which is preliminary data.</text>
</comment>
<dbReference type="Proteomes" id="UP000287166">
    <property type="component" value="Unassembled WGS sequence"/>
</dbReference>
<name>A0A401GD16_9APHY</name>
<accession>A0A401GD16</accession>
<dbReference type="Pfam" id="PF14223">
    <property type="entry name" value="Retrotran_gag_2"/>
    <property type="match status" value="1"/>
</dbReference>
<dbReference type="OrthoDB" id="3251181at2759"/>
<dbReference type="RefSeq" id="XP_027610970.1">
    <property type="nucleotide sequence ID" value="XM_027755169.1"/>
</dbReference>
<evidence type="ECO:0000313" key="2">
    <source>
        <dbReference type="Proteomes" id="UP000287166"/>
    </source>
</evidence>